<sequence length="137" mass="16130">RIFANREVYSGPKLLRDLKFQSVSGQYKNFTRMSPIEFEYLINLVGKQISKIDTTYRKVIPVQKRLAITLRSLDEATRLNRVRISGSVSVHTDCIRISYHFFDVSAKYRLQMDHGRIVSAYYFDTQIRRCDTAHRPH</sequence>
<dbReference type="AlphaFoldDB" id="A0A026X482"/>
<evidence type="ECO:0000313" key="2">
    <source>
        <dbReference type="Proteomes" id="UP000053097"/>
    </source>
</evidence>
<dbReference type="Proteomes" id="UP000053097">
    <property type="component" value="Unassembled WGS sequence"/>
</dbReference>
<organism evidence="1 2">
    <name type="scientific">Ooceraea biroi</name>
    <name type="common">Clonal raider ant</name>
    <name type="synonym">Cerapachys biroi</name>
    <dbReference type="NCBI Taxonomy" id="2015173"/>
    <lineage>
        <taxon>Eukaryota</taxon>
        <taxon>Metazoa</taxon>
        <taxon>Ecdysozoa</taxon>
        <taxon>Arthropoda</taxon>
        <taxon>Hexapoda</taxon>
        <taxon>Insecta</taxon>
        <taxon>Pterygota</taxon>
        <taxon>Neoptera</taxon>
        <taxon>Endopterygota</taxon>
        <taxon>Hymenoptera</taxon>
        <taxon>Apocrita</taxon>
        <taxon>Aculeata</taxon>
        <taxon>Formicoidea</taxon>
        <taxon>Formicidae</taxon>
        <taxon>Dorylinae</taxon>
        <taxon>Ooceraea</taxon>
    </lineage>
</organism>
<feature type="non-terminal residue" evidence="1">
    <location>
        <position position="1"/>
    </location>
</feature>
<keyword evidence="2" id="KW-1185">Reference proteome</keyword>
<dbReference type="EMBL" id="KK107017">
    <property type="protein sequence ID" value="EZA62831.1"/>
    <property type="molecule type" value="Genomic_DNA"/>
</dbReference>
<protein>
    <submittedName>
        <fullName evidence="1">Uncharacterized protein</fullName>
    </submittedName>
</protein>
<accession>A0A026X482</accession>
<evidence type="ECO:0000313" key="1">
    <source>
        <dbReference type="EMBL" id="EZA62831.1"/>
    </source>
</evidence>
<reference evidence="1 2" key="1">
    <citation type="journal article" date="2014" name="Curr. Biol.">
        <title>The genome of the clonal raider ant Cerapachys biroi.</title>
        <authorList>
            <person name="Oxley P.R."/>
            <person name="Ji L."/>
            <person name="Fetter-Pruneda I."/>
            <person name="McKenzie S.K."/>
            <person name="Li C."/>
            <person name="Hu H."/>
            <person name="Zhang G."/>
            <person name="Kronauer D.J."/>
        </authorList>
    </citation>
    <scope>NUCLEOTIDE SEQUENCE [LARGE SCALE GENOMIC DNA]</scope>
</reference>
<gene>
    <name evidence="1" type="ORF">X777_01861</name>
</gene>
<proteinExistence type="predicted"/>
<name>A0A026X482_OOCBI</name>